<name>A0A540WCN8_9ACTN</name>
<dbReference type="InterPro" id="IPR050832">
    <property type="entry name" value="Bact_Acetyltransf"/>
</dbReference>
<dbReference type="InterPro" id="IPR000182">
    <property type="entry name" value="GNAT_dom"/>
</dbReference>
<accession>A0A540WCN8</accession>
<organism evidence="5 6">
    <name type="scientific">Kitasatospora acidiphila</name>
    <dbReference type="NCBI Taxonomy" id="2567942"/>
    <lineage>
        <taxon>Bacteria</taxon>
        <taxon>Bacillati</taxon>
        <taxon>Actinomycetota</taxon>
        <taxon>Actinomycetes</taxon>
        <taxon>Kitasatosporales</taxon>
        <taxon>Streptomycetaceae</taxon>
        <taxon>Kitasatospora</taxon>
    </lineage>
</organism>
<evidence type="ECO:0000259" key="4">
    <source>
        <dbReference type="PROSITE" id="PS51186"/>
    </source>
</evidence>
<dbReference type="CDD" id="cd04301">
    <property type="entry name" value="NAT_SF"/>
    <property type="match status" value="1"/>
</dbReference>
<dbReference type="Proteomes" id="UP000319103">
    <property type="component" value="Unassembled WGS sequence"/>
</dbReference>
<evidence type="ECO:0000256" key="2">
    <source>
        <dbReference type="ARBA" id="ARBA00023315"/>
    </source>
</evidence>
<evidence type="ECO:0000313" key="5">
    <source>
        <dbReference type="EMBL" id="TQF06793.1"/>
    </source>
</evidence>
<evidence type="ECO:0000256" key="3">
    <source>
        <dbReference type="SAM" id="MobiDB-lite"/>
    </source>
</evidence>
<gene>
    <name evidence="5" type="ORF">E6W39_37155</name>
</gene>
<dbReference type="SUPFAM" id="SSF55729">
    <property type="entry name" value="Acyl-CoA N-acyltransferases (Nat)"/>
    <property type="match status" value="1"/>
</dbReference>
<dbReference type="OrthoDB" id="3254236at2"/>
<reference evidence="5 6" key="1">
    <citation type="submission" date="2019-06" db="EMBL/GenBank/DDBJ databases">
        <title>Description of Kitasatospora acidophila sp. nov. isolated from pine grove soil, and reclassification of Streptomyces novaecaesareae to Kitasatospora novaeceasareae comb. nov.</title>
        <authorList>
            <person name="Kim M.J."/>
        </authorList>
    </citation>
    <scope>NUCLEOTIDE SEQUENCE [LARGE SCALE GENOMIC DNA]</scope>
    <source>
        <strain evidence="5 6">MMS16-CNU292</strain>
    </source>
</reference>
<dbReference type="InterPro" id="IPR016181">
    <property type="entry name" value="Acyl_CoA_acyltransferase"/>
</dbReference>
<feature type="domain" description="N-acetyltransferase" evidence="4">
    <location>
        <begin position="24"/>
        <end position="179"/>
    </location>
</feature>
<dbReference type="AlphaFoldDB" id="A0A540WCN8"/>
<comment type="caution">
    <text evidence="5">The sequence shown here is derived from an EMBL/GenBank/DDBJ whole genome shotgun (WGS) entry which is preliminary data.</text>
</comment>
<dbReference type="RefSeq" id="WP_141637200.1">
    <property type="nucleotide sequence ID" value="NZ_VIGB01000003.1"/>
</dbReference>
<dbReference type="EMBL" id="VIGB01000003">
    <property type="protein sequence ID" value="TQF06793.1"/>
    <property type="molecule type" value="Genomic_DNA"/>
</dbReference>
<evidence type="ECO:0000313" key="6">
    <source>
        <dbReference type="Proteomes" id="UP000319103"/>
    </source>
</evidence>
<feature type="region of interest" description="Disordered" evidence="3">
    <location>
        <begin position="1"/>
        <end position="21"/>
    </location>
</feature>
<keyword evidence="2" id="KW-0012">Acyltransferase</keyword>
<dbReference type="PROSITE" id="PS51186">
    <property type="entry name" value="GNAT"/>
    <property type="match status" value="1"/>
</dbReference>
<sequence>MPDAPSVFADYQPEPHSRPDAAAPTLVEATAADVAGLAELQTSARGGLVTEWAARIGRAVGRERNAVVVARVGQELAGYATVAHLAEHPDDHAPAGYYLVGVTVAAGWRRRGIGTALTRWRMDWAWQHGPDVWCFVSAANPASIDMHLELGFTELRRGPQFQGITFSGQEGVLLRARRSA</sequence>
<dbReference type="GO" id="GO:0016747">
    <property type="term" value="F:acyltransferase activity, transferring groups other than amino-acyl groups"/>
    <property type="evidence" value="ECO:0007669"/>
    <property type="project" value="InterPro"/>
</dbReference>
<dbReference type="PANTHER" id="PTHR43877">
    <property type="entry name" value="AMINOALKYLPHOSPHONATE N-ACETYLTRANSFERASE-RELATED-RELATED"/>
    <property type="match status" value="1"/>
</dbReference>
<protein>
    <submittedName>
        <fullName evidence="5">GNAT family N-acetyltransferase</fullName>
    </submittedName>
</protein>
<dbReference type="Pfam" id="PF00583">
    <property type="entry name" value="Acetyltransf_1"/>
    <property type="match status" value="1"/>
</dbReference>
<dbReference type="Gene3D" id="3.40.630.30">
    <property type="match status" value="1"/>
</dbReference>
<proteinExistence type="predicted"/>
<keyword evidence="6" id="KW-1185">Reference proteome</keyword>
<keyword evidence="1 5" id="KW-0808">Transferase</keyword>
<evidence type="ECO:0000256" key="1">
    <source>
        <dbReference type="ARBA" id="ARBA00022679"/>
    </source>
</evidence>